<evidence type="ECO:0000256" key="4">
    <source>
        <dbReference type="ARBA" id="ARBA00022692"/>
    </source>
</evidence>
<evidence type="ECO:0000313" key="9">
    <source>
        <dbReference type="EMBL" id="MBO9202886.1"/>
    </source>
</evidence>
<keyword evidence="10" id="KW-1185">Reference proteome</keyword>
<dbReference type="InterPro" id="IPR005115">
    <property type="entry name" value="Gly_transporter"/>
</dbReference>
<comment type="subcellular location">
    <subcellularLocation>
        <location evidence="1">Cell membrane</location>
        <topology evidence="1">Multi-pass membrane protein</topology>
    </subcellularLocation>
</comment>
<reference evidence="9 10" key="1">
    <citation type="submission" date="2021-03" db="EMBL/GenBank/DDBJ databases">
        <title>Assistant Professor.</title>
        <authorList>
            <person name="Huq M.A."/>
        </authorList>
    </citation>
    <scope>NUCLEOTIDE SEQUENCE [LARGE SCALE GENOMIC DNA]</scope>
    <source>
        <strain evidence="9 10">MAH-29</strain>
    </source>
</reference>
<name>A0ABS3Z0I2_9BACT</name>
<evidence type="ECO:0000256" key="1">
    <source>
        <dbReference type="ARBA" id="ARBA00004651"/>
    </source>
</evidence>
<evidence type="ECO:0000259" key="8">
    <source>
        <dbReference type="Pfam" id="PF03458"/>
    </source>
</evidence>
<evidence type="ECO:0000256" key="7">
    <source>
        <dbReference type="SAM" id="Phobius"/>
    </source>
</evidence>
<evidence type="ECO:0000256" key="2">
    <source>
        <dbReference type="ARBA" id="ARBA00008193"/>
    </source>
</evidence>
<evidence type="ECO:0000256" key="3">
    <source>
        <dbReference type="ARBA" id="ARBA00022475"/>
    </source>
</evidence>
<organism evidence="9 10">
    <name type="scientific">Niastella soli</name>
    <dbReference type="NCBI Taxonomy" id="2821487"/>
    <lineage>
        <taxon>Bacteria</taxon>
        <taxon>Pseudomonadati</taxon>
        <taxon>Bacteroidota</taxon>
        <taxon>Chitinophagia</taxon>
        <taxon>Chitinophagales</taxon>
        <taxon>Chitinophagaceae</taxon>
        <taxon>Niastella</taxon>
    </lineage>
</organism>
<feature type="transmembrane region" description="Helical" evidence="7">
    <location>
        <begin position="151"/>
        <end position="167"/>
    </location>
</feature>
<feature type="transmembrane region" description="Helical" evidence="7">
    <location>
        <begin position="179"/>
        <end position="198"/>
    </location>
</feature>
<feature type="domain" description="Glycine transporter" evidence="8">
    <location>
        <begin position="8"/>
        <end position="82"/>
    </location>
</feature>
<comment type="similarity">
    <text evidence="2">Belongs to the UPF0126 family.</text>
</comment>
<evidence type="ECO:0000256" key="6">
    <source>
        <dbReference type="ARBA" id="ARBA00023136"/>
    </source>
</evidence>
<evidence type="ECO:0000313" key="10">
    <source>
        <dbReference type="Proteomes" id="UP000677244"/>
    </source>
</evidence>
<evidence type="ECO:0000256" key="5">
    <source>
        <dbReference type="ARBA" id="ARBA00022989"/>
    </source>
</evidence>
<accession>A0ABS3Z0I2</accession>
<feature type="transmembrane region" description="Helical" evidence="7">
    <location>
        <begin position="115"/>
        <end position="139"/>
    </location>
</feature>
<feature type="transmembrane region" description="Helical" evidence="7">
    <location>
        <begin position="6"/>
        <end position="25"/>
    </location>
</feature>
<dbReference type="EMBL" id="JAGHKO010000005">
    <property type="protein sequence ID" value="MBO9202886.1"/>
    <property type="molecule type" value="Genomic_DNA"/>
</dbReference>
<dbReference type="Proteomes" id="UP000677244">
    <property type="component" value="Unassembled WGS sequence"/>
</dbReference>
<dbReference type="PANTHER" id="PTHR30506:SF3">
    <property type="entry name" value="UPF0126 INNER MEMBRANE PROTEIN YADS-RELATED"/>
    <property type="match status" value="1"/>
</dbReference>
<dbReference type="PANTHER" id="PTHR30506">
    <property type="entry name" value="INNER MEMBRANE PROTEIN"/>
    <property type="match status" value="1"/>
</dbReference>
<dbReference type="Pfam" id="PF03458">
    <property type="entry name" value="Gly_transporter"/>
    <property type="match status" value="2"/>
</dbReference>
<keyword evidence="6 7" id="KW-0472">Membrane</keyword>
<feature type="transmembrane region" description="Helical" evidence="7">
    <location>
        <begin position="92"/>
        <end position="109"/>
    </location>
</feature>
<proteinExistence type="inferred from homology"/>
<protein>
    <submittedName>
        <fullName evidence="9">Trimeric intracellular cation channel family protein</fullName>
    </submittedName>
</protein>
<keyword evidence="3" id="KW-1003">Cell membrane</keyword>
<feature type="domain" description="Glycine transporter" evidence="8">
    <location>
        <begin position="94"/>
        <end position="166"/>
    </location>
</feature>
<feature type="transmembrane region" description="Helical" evidence="7">
    <location>
        <begin position="69"/>
        <end position="85"/>
    </location>
</feature>
<dbReference type="RefSeq" id="WP_209140941.1">
    <property type="nucleotide sequence ID" value="NZ_JAGHKO010000005.1"/>
</dbReference>
<sequence length="209" mass="23241">MKEDLLKLIDILGTITFAISGVFAAMEKRLDIFGILIISFITSIGGGTLRDVLLGDLPVKWMADIETPLIILASATCAILFRHIIKNFQQTLFIFDSLGLGFFTVLGIQKGIRFGLNPGICVVLGTITGCFGGVIRDILLNNIPLIFRREIYATACILGGIIYFILFETSFPKEWLDVTVMLVVFSIRFLAVKFNLVLPDLYTDKKGRR</sequence>
<keyword evidence="5 7" id="KW-1133">Transmembrane helix</keyword>
<feature type="transmembrane region" description="Helical" evidence="7">
    <location>
        <begin position="32"/>
        <end position="49"/>
    </location>
</feature>
<gene>
    <name evidence="9" type="ORF">J7I42_21530</name>
</gene>
<keyword evidence="4 7" id="KW-0812">Transmembrane</keyword>
<comment type="caution">
    <text evidence="9">The sequence shown here is derived from an EMBL/GenBank/DDBJ whole genome shotgun (WGS) entry which is preliminary data.</text>
</comment>